<dbReference type="PANTHER" id="PTHR12110">
    <property type="entry name" value="HYDROXYPYRUVATE ISOMERASE"/>
    <property type="match status" value="1"/>
</dbReference>
<dbReference type="InterPro" id="IPR050312">
    <property type="entry name" value="IolE/XylAMocC-like"/>
</dbReference>
<dbReference type="PANTHER" id="PTHR12110:SF41">
    <property type="entry name" value="INOSOSE DEHYDRATASE"/>
    <property type="match status" value="1"/>
</dbReference>
<evidence type="ECO:0000313" key="3">
    <source>
        <dbReference type="Proteomes" id="UP000183557"/>
    </source>
</evidence>
<reference evidence="3" key="1">
    <citation type="submission" date="2016-10" db="EMBL/GenBank/DDBJ databases">
        <authorList>
            <person name="Varghese N."/>
            <person name="Submissions S."/>
        </authorList>
    </citation>
    <scope>NUCLEOTIDE SEQUENCE [LARGE SCALE GENOMIC DNA]</scope>
    <source>
        <strain evidence="3">CGMCC 1.3704</strain>
    </source>
</reference>
<dbReference type="InterPro" id="IPR036237">
    <property type="entry name" value="Xyl_isomerase-like_sf"/>
</dbReference>
<feature type="domain" description="Xylose isomerase-like TIM barrel" evidence="1">
    <location>
        <begin position="28"/>
        <end position="250"/>
    </location>
</feature>
<proteinExistence type="predicted"/>
<name>A0A1I3S1Y1_HALDA</name>
<sequence>MEIKFGCHGSTWELDYDKEIDYLDDIMDTVSKAGFKGIDVQVAMLGKYKHDPQKLKAELDKRGIELAALTVPFTWSNNNETEEERAHADYYINYLKYFSGAVMNVPSRVGPNRENLLKRQQQIISCANALGKRAFENGVVASFHPASPETSYFRTKEDYDVLFNSLDTRYIGYTPDAGHIMAGGMDPVKIVRDNLPIIKHVHFKDCSKTSEWKKMGTGDIDFPAIVEHLREYDYKGWIMVEEETEETAVDPNKVIYDINDYVENRLKPITETSK</sequence>
<dbReference type="Proteomes" id="UP000183557">
    <property type="component" value="Unassembled WGS sequence"/>
</dbReference>
<dbReference type="SUPFAM" id="SSF51658">
    <property type="entry name" value="Xylose isomerase-like"/>
    <property type="match status" value="1"/>
</dbReference>
<accession>A0A1I3S1Y1</accession>
<dbReference type="InterPro" id="IPR013022">
    <property type="entry name" value="Xyl_isomerase-like_TIM-brl"/>
</dbReference>
<dbReference type="RefSeq" id="WP_075035549.1">
    <property type="nucleotide sequence ID" value="NZ_FOSB01000002.1"/>
</dbReference>
<dbReference type="Pfam" id="PF01261">
    <property type="entry name" value="AP_endonuc_2"/>
    <property type="match status" value="1"/>
</dbReference>
<keyword evidence="3" id="KW-1185">Reference proteome</keyword>
<protein>
    <submittedName>
        <fullName evidence="2">Inosose dehydratase</fullName>
    </submittedName>
</protein>
<evidence type="ECO:0000313" key="2">
    <source>
        <dbReference type="EMBL" id="SFJ52360.1"/>
    </source>
</evidence>
<dbReference type="OrthoDB" id="9779184at2"/>
<evidence type="ECO:0000259" key="1">
    <source>
        <dbReference type="Pfam" id="PF01261"/>
    </source>
</evidence>
<dbReference type="Gene3D" id="3.20.20.150">
    <property type="entry name" value="Divalent-metal-dependent TIM barrel enzymes"/>
    <property type="match status" value="1"/>
</dbReference>
<dbReference type="EMBL" id="FOSB01000002">
    <property type="protein sequence ID" value="SFJ52360.1"/>
    <property type="molecule type" value="Genomic_DNA"/>
</dbReference>
<dbReference type="AlphaFoldDB" id="A0A1I3S1Y1"/>
<organism evidence="2 3">
    <name type="scientific">Halobacillus dabanensis</name>
    <dbReference type="NCBI Taxonomy" id="240302"/>
    <lineage>
        <taxon>Bacteria</taxon>
        <taxon>Bacillati</taxon>
        <taxon>Bacillota</taxon>
        <taxon>Bacilli</taxon>
        <taxon>Bacillales</taxon>
        <taxon>Bacillaceae</taxon>
        <taxon>Halobacillus</taxon>
    </lineage>
</organism>
<gene>
    <name evidence="2" type="ORF">SAMN04487936_102489</name>
</gene>